<dbReference type="AlphaFoldDB" id="A0A2V0PLZ1"/>
<reference evidence="7 8" key="1">
    <citation type="journal article" date="2018" name="Sci. Rep.">
        <title>Raphidocelis subcapitata (=Pseudokirchneriella subcapitata) provides an insight into genome evolution and environmental adaptations in the Sphaeropleales.</title>
        <authorList>
            <person name="Suzuki S."/>
            <person name="Yamaguchi H."/>
            <person name="Nakajima N."/>
            <person name="Kawachi M."/>
        </authorList>
    </citation>
    <scope>NUCLEOTIDE SEQUENCE [LARGE SCALE GENOMIC DNA]</scope>
    <source>
        <strain evidence="7 8">NIES-35</strain>
    </source>
</reference>
<evidence type="ECO:0000313" key="8">
    <source>
        <dbReference type="Proteomes" id="UP000247498"/>
    </source>
</evidence>
<evidence type="ECO:0000256" key="1">
    <source>
        <dbReference type="ARBA" id="ARBA00022723"/>
    </source>
</evidence>
<keyword evidence="1" id="KW-0479">Metal-binding</keyword>
<dbReference type="InParanoid" id="A0A2V0PLZ1"/>
<proteinExistence type="predicted"/>
<dbReference type="Proteomes" id="UP000247498">
    <property type="component" value="Unassembled WGS sequence"/>
</dbReference>
<dbReference type="Gene3D" id="6.10.140.2220">
    <property type="match status" value="1"/>
</dbReference>
<feature type="domain" description="MYND-type" evidence="6">
    <location>
        <begin position="474"/>
        <end position="517"/>
    </location>
</feature>
<evidence type="ECO:0000259" key="6">
    <source>
        <dbReference type="PROSITE" id="PS50865"/>
    </source>
</evidence>
<name>A0A2V0PLZ1_9CHLO</name>
<dbReference type="GO" id="GO:0008270">
    <property type="term" value="F:zinc ion binding"/>
    <property type="evidence" value="ECO:0007669"/>
    <property type="project" value="UniProtKB-KW"/>
</dbReference>
<comment type="caution">
    <text evidence="7">The sequence shown here is derived from an EMBL/GenBank/DDBJ whole genome shotgun (WGS) entry which is preliminary data.</text>
</comment>
<feature type="compositionally biased region" description="Low complexity" evidence="5">
    <location>
        <begin position="233"/>
        <end position="246"/>
    </location>
</feature>
<evidence type="ECO:0000313" key="7">
    <source>
        <dbReference type="EMBL" id="GBG00093.1"/>
    </source>
</evidence>
<evidence type="ECO:0000256" key="3">
    <source>
        <dbReference type="ARBA" id="ARBA00022833"/>
    </source>
</evidence>
<gene>
    <name evidence="7" type="ORF">Rsub_12914</name>
</gene>
<dbReference type="PROSITE" id="PS01360">
    <property type="entry name" value="ZF_MYND_1"/>
    <property type="match status" value="1"/>
</dbReference>
<accession>A0A2V0PLZ1</accession>
<keyword evidence="8" id="KW-1185">Reference proteome</keyword>
<sequence>MDFRELAWSQQLQRQRMLYGPAAEATEKSYPKYPAAALRELVRQSKHPHNLEPLLLTLRRPANADTRRRLAEIAGELVLVERALSDDVICEDLQIVVGNRVEDAPDGMLYPDKASQVPYEVWVRAELLDALALMMREGLVRSLSPVMAAKLVADLLDRSRDAARSPLVRGYALRAAQAAVASLNAVRAEAARPGGEGNEALVRAACDALRLATQPGGAAAAAKAAAAAPAEGNGAAADGEASEANGSSGGGAPAQGSAPALTNPYAADPIERLKLLAAACEALYMAAAGPDAAAGAAFPAAAAGRRLGDATRLPNVSALAAAGAGPLLARALEAAAAALRDRRAAAGEAAKAAARDEATAERFAAGELSFEDNWGEYLRTGLTSATLAADAACVVALGGALLQLLARTGAEGDERAWPSEGALGELAAGGWEGVDAAVPATAAALQAGHGDDAPAVVGLPAFAALAASALARRCCQCGASEAAGAAPLKRCGACSRAFYCSEKCQKAAWGAGHKLACKQLAAAAKAAA</sequence>
<dbReference type="OrthoDB" id="548061at2759"/>
<organism evidence="7 8">
    <name type="scientific">Raphidocelis subcapitata</name>
    <dbReference type="NCBI Taxonomy" id="307507"/>
    <lineage>
        <taxon>Eukaryota</taxon>
        <taxon>Viridiplantae</taxon>
        <taxon>Chlorophyta</taxon>
        <taxon>core chlorophytes</taxon>
        <taxon>Chlorophyceae</taxon>
        <taxon>CS clade</taxon>
        <taxon>Sphaeropleales</taxon>
        <taxon>Selenastraceae</taxon>
        <taxon>Raphidocelis</taxon>
    </lineage>
</organism>
<evidence type="ECO:0000256" key="5">
    <source>
        <dbReference type="SAM" id="MobiDB-lite"/>
    </source>
</evidence>
<dbReference type="PROSITE" id="PS50865">
    <property type="entry name" value="ZF_MYND_2"/>
    <property type="match status" value="1"/>
</dbReference>
<feature type="region of interest" description="Disordered" evidence="5">
    <location>
        <begin position="233"/>
        <end position="257"/>
    </location>
</feature>
<keyword evidence="3" id="KW-0862">Zinc</keyword>
<dbReference type="Pfam" id="PF01753">
    <property type="entry name" value="zf-MYND"/>
    <property type="match status" value="1"/>
</dbReference>
<evidence type="ECO:0000256" key="4">
    <source>
        <dbReference type="PROSITE-ProRule" id="PRU00134"/>
    </source>
</evidence>
<dbReference type="EMBL" id="BDRX01000192">
    <property type="protein sequence ID" value="GBG00093.1"/>
    <property type="molecule type" value="Genomic_DNA"/>
</dbReference>
<dbReference type="SUPFAM" id="SSF144232">
    <property type="entry name" value="HIT/MYND zinc finger-like"/>
    <property type="match status" value="1"/>
</dbReference>
<keyword evidence="2 4" id="KW-0863">Zinc-finger</keyword>
<dbReference type="InterPro" id="IPR002893">
    <property type="entry name" value="Znf_MYND"/>
</dbReference>
<evidence type="ECO:0000256" key="2">
    <source>
        <dbReference type="ARBA" id="ARBA00022771"/>
    </source>
</evidence>
<dbReference type="STRING" id="307507.A0A2V0PLZ1"/>
<protein>
    <recommendedName>
        <fullName evidence="6">MYND-type domain-containing protein</fullName>
    </recommendedName>
</protein>